<dbReference type="PANTHER" id="PTHR43222:SF2">
    <property type="entry name" value="NUDIX HYDROLASE 23, CHLOROPLASTIC"/>
    <property type="match status" value="1"/>
</dbReference>
<sequence length="163" mass="18788">MYKYTICFIKRGNEILLLNREKASWMGRWNGVGGKIELGESPLECILREIKEETGIEVAKVAYKGTVTWIENNVSQGGMYAYVAEVAETYQYPTPLKTAEGILDWKKIDWILHPENEGIANLKYYLHTMLEDDRTYEHQFVYDSDRVLDFAAIPQEEEAAIGK</sequence>
<dbReference type="Pfam" id="PF00293">
    <property type="entry name" value="NUDIX"/>
    <property type="match status" value="1"/>
</dbReference>
<name>A0A345PEX8_9BACI</name>
<feature type="domain" description="Nudix hydrolase" evidence="5">
    <location>
        <begin position="1"/>
        <end position="135"/>
    </location>
</feature>
<evidence type="ECO:0000256" key="3">
    <source>
        <dbReference type="ARBA" id="ARBA00022842"/>
    </source>
</evidence>
<comment type="cofactor">
    <cofactor evidence="1">
        <name>Mg(2+)</name>
        <dbReference type="ChEBI" id="CHEBI:18420"/>
    </cofactor>
</comment>
<keyword evidence="2 4" id="KW-0378">Hydrolase</keyword>
<evidence type="ECO:0000256" key="4">
    <source>
        <dbReference type="RuleBase" id="RU003476"/>
    </source>
</evidence>
<dbReference type="InterPro" id="IPR015797">
    <property type="entry name" value="NUDIX_hydrolase-like_dom_sf"/>
</dbReference>
<dbReference type="PROSITE" id="PS00893">
    <property type="entry name" value="NUDIX_BOX"/>
    <property type="match status" value="1"/>
</dbReference>
<dbReference type="GO" id="GO:0016787">
    <property type="term" value="F:hydrolase activity"/>
    <property type="evidence" value="ECO:0007669"/>
    <property type="project" value="UniProtKB-KW"/>
</dbReference>
<evidence type="ECO:0000313" key="6">
    <source>
        <dbReference type="EMBL" id="AXI08558.1"/>
    </source>
</evidence>
<keyword evidence="7" id="KW-1185">Reference proteome</keyword>
<dbReference type="Proteomes" id="UP000253908">
    <property type="component" value="Chromosome"/>
</dbReference>
<dbReference type="PRINTS" id="PR00502">
    <property type="entry name" value="NUDIXFAMILY"/>
</dbReference>
<dbReference type="InterPro" id="IPR000086">
    <property type="entry name" value="NUDIX_hydrolase_dom"/>
</dbReference>
<gene>
    <name evidence="6" type="ORF">CUC15_06335</name>
</gene>
<evidence type="ECO:0000256" key="1">
    <source>
        <dbReference type="ARBA" id="ARBA00001946"/>
    </source>
</evidence>
<reference evidence="7" key="1">
    <citation type="submission" date="2017-11" db="EMBL/GenBank/DDBJ databases">
        <authorList>
            <person name="Zhu W."/>
        </authorList>
    </citation>
    <scope>NUCLEOTIDE SEQUENCE [LARGE SCALE GENOMIC DNA]</scope>
    <source>
        <strain evidence="7">160</strain>
    </source>
</reference>
<dbReference type="PANTHER" id="PTHR43222">
    <property type="entry name" value="NUDIX HYDROLASE 23"/>
    <property type="match status" value="1"/>
</dbReference>
<protein>
    <submittedName>
        <fullName evidence="6">DNA mismatch repair protein MutT</fullName>
    </submittedName>
</protein>
<dbReference type="OrthoDB" id="9131041at2"/>
<evidence type="ECO:0000259" key="5">
    <source>
        <dbReference type="PROSITE" id="PS51462"/>
    </source>
</evidence>
<dbReference type="InterPro" id="IPR020476">
    <property type="entry name" value="Nudix_hydrolase"/>
</dbReference>
<keyword evidence="3" id="KW-0460">Magnesium</keyword>
<evidence type="ECO:0000313" key="7">
    <source>
        <dbReference type="Proteomes" id="UP000253908"/>
    </source>
</evidence>
<dbReference type="InterPro" id="IPR020084">
    <property type="entry name" value="NUDIX_hydrolase_CS"/>
</dbReference>
<comment type="similarity">
    <text evidence="4">Belongs to the Nudix hydrolase family.</text>
</comment>
<dbReference type="CDD" id="cd18886">
    <property type="entry name" value="NUDIX_MutT_Nudt1"/>
    <property type="match status" value="1"/>
</dbReference>
<dbReference type="KEGG" id="ocn:CUC15_06335"/>
<dbReference type="PROSITE" id="PS51462">
    <property type="entry name" value="NUDIX"/>
    <property type="match status" value="1"/>
</dbReference>
<evidence type="ECO:0000256" key="2">
    <source>
        <dbReference type="ARBA" id="ARBA00022801"/>
    </source>
</evidence>
<dbReference type="EMBL" id="CP024848">
    <property type="protein sequence ID" value="AXI08558.1"/>
    <property type="molecule type" value="Genomic_DNA"/>
</dbReference>
<accession>A0A345PEX8</accession>
<dbReference type="AlphaFoldDB" id="A0A345PEX8"/>
<proteinExistence type="inferred from homology"/>
<organism evidence="6 7">
    <name type="scientific">Oceanobacillus zhaokaii</name>
    <dbReference type="NCBI Taxonomy" id="2052660"/>
    <lineage>
        <taxon>Bacteria</taxon>
        <taxon>Bacillati</taxon>
        <taxon>Bacillota</taxon>
        <taxon>Bacilli</taxon>
        <taxon>Bacillales</taxon>
        <taxon>Bacillaceae</taxon>
        <taxon>Oceanobacillus</taxon>
    </lineage>
</organism>
<dbReference type="Gene3D" id="3.90.79.10">
    <property type="entry name" value="Nucleoside Triphosphate Pyrophosphohydrolase"/>
    <property type="match status" value="1"/>
</dbReference>
<dbReference type="SUPFAM" id="SSF55811">
    <property type="entry name" value="Nudix"/>
    <property type="match status" value="1"/>
</dbReference>